<evidence type="ECO:0000256" key="1">
    <source>
        <dbReference type="SAM" id="MobiDB-lite"/>
    </source>
</evidence>
<reference evidence="2" key="1">
    <citation type="submission" date="2013-10" db="EMBL/GenBank/DDBJ databases">
        <title>Genomic analysis of the causative agents of coccidiosis in chickens.</title>
        <authorList>
            <person name="Reid A.J."/>
            <person name="Blake D."/>
            <person name="Billington K."/>
            <person name="Browne H."/>
            <person name="Dunn M."/>
            <person name="Hung S."/>
            <person name="Kawahara F."/>
            <person name="Miranda-Saavedra D."/>
            <person name="Mourier T."/>
            <person name="Nagra H."/>
            <person name="Otto T.D."/>
            <person name="Rawlings N."/>
            <person name="Sanchez A."/>
            <person name="Sanders M."/>
            <person name="Subramaniam C."/>
            <person name="Tay Y."/>
            <person name="Dear P."/>
            <person name="Doerig C."/>
            <person name="Gruber A."/>
            <person name="Parkinson J."/>
            <person name="Shirley M."/>
            <person name="Wan K.L."/>
            <person name="Berriman M."/>
            <person name="Tomley F."/>
            <person name="Pain A."/>
        </authorList>
    </citation>
    <scope>NUCLEOTIDE SEQUENCE [LARGE SCALE GENOMIC DNA]</scope>
    <source>
        <strain evidence="2">Houghton</strain>
    </source>
</reference>
<protein>
    <submittedName>
        <fullName evidence="2">Uncharacterized protein</fullName>
    </submittedName>
</protein>
<dbReference type="GeneID" id="25471979"/>
<sequence length="779" mass="84662">MRKLGEATEFVYGLGISSLQPANREDYNEDTPLRFVSVQLQLPDSSKTLDVDIHAFLFEHDGTYVDCVFYKNPTLAGKSVRLLQQEQELLVDLRYIPQRCSFIVCTLAIYTGGTVAQLADGTVQLSALVPRAGLEEDTEFPHLPCGQIPPSSSDFYEWVCLGVLPLKPRSSDGEECGMMLCLLAQHGSFWYFKPVLKPVTAFTPQGLIEPAQDFVTKHIAGLNDKSRGLELGALVRAALDGTHVELDLTDTEESATQGALAPNYEEDVEAVDLAGSQQDSQKSEALCATDEEVAGGEGGDGELAWSGSEQQHDGFVSEEQATYRTGRGRMHAGVDPGEAAGEQQAPILKAPKGFPSGSASAESKRKVAPQKHTGGYIPKDGGGTGFGNVVGRREHSRHRGVDHGEKDTNMQKNVPDRLINREDLSDAEGSYRKAERSIDNQVRRGTTGRVTRPNRKSKTSGRWPRSNEALNGQPLFTSFPLPNGYRYEQSDESRAEHMANVAGGDDSWKHSVERRLSALEHSVEDIQSDIQTIAAAASEMQKNTKVYLQELREKFTELKSDVASDLESALSGPLKVLSTRVNGITSVGTDAGQFAEQTKKLWAVDRMVLLAERNWHLLAQSMSELRFQLSGLEQRITQGARSADSTEPPTDGQKGLPVSLHSCSPSSAPRSHNSKLTEAQNCTPEGEVSVAGSQRQSTFASKALKELSHMQIHAEAFGACLRQLASGTAPDGLKGLDPVERRVLSFAGTPKVFAALHELERALDTVNLCSSGVAGTRLY</sequence>
<dbReference type="Proteomes" id="UP000030754">
    <property type="component" value="Unassembled WGS sequence"/>
</dbReference>
<dbReference type="Gene3D" id="2.60.60.30">
    <property type="entry name" value="sav2460 like domains"/>
    <property type="match status" value="1"/>
</dbReference>
<keyword evidence="3" id="KW-1185">Reference proteome</keyword>
<dbReference type="EMBL" id="HG722465">
    <property type="protein sequence ID" value="CDJ62439.1"/>
    <property type="molecule type" value="Genomic_DNA"/>
</dbReference>
<accession>U6MIZ2</accession>
<dbReference type="OrthoDB" id="345745at2759"/>
<feature type="compositionally biased region" description="Polar residues" evidence="1">
    <location>
        <begin position="661"/>
        <end position="683"/>
    </location>
</feature>
<feature type="region of interest" description="Disordered" evidence="1">
    <location>
        <begin position="638"/>
        <end position="694"/>
    </location>
</feature>
<reference evidence="2" key="2">
    <citation type="submission" date="2013-10" db="EMBL/GenBank/DDBJ databases">
        <authorList>
            <person name="Aslett M."/>
        </authorList>
    </citation>
    <scope>NUCLEOTIDE SEQUENCE [LARGE SCALE GENOMIC DNA]</scope>
    <source>
        <strain evidence="2">Houghton</strain>
    </source>
</reference>
<feature type="region of interest" description="Disordered" evidence="1">
    <location>
        <begin position="353"/>
        <end position="385"/>
    </location>
</feature>
<dbReference type="AlphaFoldDB" id="U6MIZ2"/>
<gene>
    <name evidence="2" type="ORF">ENH_00018050</name>
</gene>
<organism evidence="2 3">
    <name type="scientific">Eimeria necatrix</name>
    <dbReference type="NCBI Taxonomy" id="51315"/>
    <lineage>
        <taxon>Eukaryota</taxon>
        <taxon>Sar</taxon>
        <taxon>Alveolata</taxon>
        <taxon>Apicomplexa</taxon>
        <taxon>Conoidasida</taxon>
        <taxon>Coccidia</taxon>
        <taxon>Eucoccidiorida</taxon>
        <taxon>Eimeriorina</taxon>
        <taxon>Eimeriidae</taxon>
        <taxon>Eimeria</taxon>
    </lineage>
</organism>
<dbReference type="RefSeq" id="XP_013439801.1">
    <property type="nucleotide sequence ID" value="XM_013584347.1"/>
</dbReference>
<feature type="region of interest" description="Disordered" evidence="1">
    <location>
        <begin position="443"/>
        <end position="475"/>
    </location>
</feature>
<evidence type="ECO:0000313" key="3">
    <source>
        <dbReference type="Proteomes" id="UP000030754"/>
    </source>
</evidence>
<feature type="compositionally biased region" description="Polar residues" evidence="1">
    <location>
        <begin position="638"/>
        <end position="648"/>
    </location>
</feature>
<dbReference type="VEuPathDB" id="ToxoDB:ENH_00018050"/>
<proteinExistence type="predicted"/>
<name>U6MIZ2_9EIME</name>
<evidence type="ECO:0000313" key="2">
    <source>
        <dbReference type="EMBL" id="CDJ62439.1"/>
    </source>
</evidence>